<accession>A0A8J6XKM5</accession>
<keyword evidence="2" id="KW-1185">Reference proteome</keyword>
<dbReference type="RefSeq" id="WP_190831276.1">
    <property type="nucleotide sequence ID" value="NZ_CAWPPI010000069.1"/>
</dbReference>
<dbReference type="NCBIfam" id="NF045647">
    <property type="entry name" value="alr0857_fam"/>
    <property type="match status" value="1"/>
</dbReference>
<dbReference type="AlphaFoldDB" id="A0A8J6XKM5"/>
<reference evidence="1" key="1">
    <citation type="submission" date="2020-09" db="EMBL/GenBank/DDBJ databases">
        <title>Iningainema tapete sp. nov. (Scytonemataceae, Cyanobacteria) from greenhouses in central Florida (USA) produces two types of nodularin with biosynthetic potential for microcystin-LR and anabaenopeptins.</title>
        <authorList>
            <person name="Berthold D.E."/>
            <person name="Lefler F.W."/>
            <person name="Huang I.-S."/>
            <person name="Abdulla H."/>
            <person name="Zimba P.V."/>
            <person name="Laughinghouse H.D. IV."/>
        </authorList>
    </citation>
    <scope>NUCLEOTIDE SEQUENCE</scope>
    <source>
        <strain evidence="1">BLCCT55</strain>
    </source>
</reference>
<proteinExistence type="predicted"/>
<dbReference type="InterPro" id="IPR054664">
    <property type="entry name" value="Alr0857-like"/>
</dbReference>
<protein>
    <submittedName>
        <fullName evidence="1">Uncharacterized protein</fullName>
    </submittedName>
</protein>
<sequence>MLKLTYIENNFKLEYLNESLETWVNTRVILALQTAQHIHLISGTASFLITSNPYLMKLEKADHRIEICPCDAEFVEVTLKGLWLTSNAGSETGVFVTVLSESVEFLLHELSQSQQFCQV</sequence>
<comment type="caution">
    <text evidence="1">The sequence shown here is derived from an EMBL/GenBank/DDBJ whole genome shotgun (WGS) entry which is preliminary data.</text>
</comment>
<evidence type="ECO:0000313" key="1">
    <source>
        <dbReference type="EMBL" id="MBD2774371.1"/>
    </source>
</evidence>
<gene>
    <name evidence="1" type="ORF">ICL16_20425</name>
</gene>
<organism evidence="1 2">
    <name type="scientific">Iningainema tapete BLCC-T55</name>
    <dbReference type="NCBI Taxonomy" id="2748662"/>
    <lineage>
        <taxon>Bacteria</taxon>
        <taxon>Bacillati</taxon>
        <taxon>Cyanobacteriota</taxon>
        <taxon>Cyanophyceae</taxon>
        <taxon>Nostocales</taxon>
        <taxon>Scytonemataceae</taxon>
        <taxon>Iningainema tapete</taxon>
    </lineage>
</organism>
<dbReference type="EMBL" id="JACXAE010000069">
    <property type="protein sequence ID" value="MBD2774371.1"/>
    <property type="molecule type" value="Genomic_DNA"/>
</dbReference>
<evidence type="ECO:0000313" key="2">
    <source>
        <dbReference type="Proteomes" id="UP000629098"/>
    </source>
</evidence>
<dbReference type="Proteomes" id="UP000629098">
    <property type="component" value="Unassembled WGS sequence"/>
</dbReference>
<name>A0A8J6XKM5_9CYAN</name>